<evidence type="ECO:0000313" key="8">
    <source>
        <dbReference type="Proteomes" id="UP000007799"/>
    </source>
</evidence>
<dbReference type="PROSITE" id="PS50011">
    <property type="entry name" value="PROTEIN_KINASE_DOM"/>
    <property type="match status" value="1"/>
</dbReference>
<dbReference type="GO" id="GO:0004674">
    <property type="term" value="F:protein serine/threonine kinase activity"/>
    <property type="evidence" value="ECO:0007669"/>
    <property type="project" value="TreeGrafter"/>
</dbReference>
<evidence type="ECO:0000256" key="1">
    <source>
        <dbReference type="ARBA" id="ARBA00022679"/>
    </source>
</evidence>
<dbReference type="SUPFAM" id="SSF56399">
    <property type="entry name" value="ADP-ribosylation"/>
    <property type="match status" value="1"/>
</dbReference>
<keyword evidence="4" id="KW-0067">ATP-binding</keyword>
<gene>
    <name evidence="7" type="ORF">PTSG_11075</name>
</gene>
<dbReference type="Gene3D" id="3.90.228.10">
    <property type="match status" value="1"/>
</dbReference>
<evidence type="ECO:0000256" key="2">
    <source>
        <dbReference type="ARBA" id="ARBA00022741"/>
    </source>
</evidence>
<dbReference type="InterPro" id="IPR051681">
    <property type="entry name" value="Ser/Thr_Kinases-Pseudokinases"/>
</dbReference>
<dbReference type="SUPFAM" id="SSF56112">
    <property type="entry name" value="Protein kinase-like (PK-like)"/>
    <property type="match status" value="1"/>
</dbReference>
<feature type="domain" description="Protein kinase" evidence="6">
    <location>
        <begin position="53"/>
        <end position="331"/>
    </location>
</feature>
<dbReference type="AlphaFoldDB" id="F2US25"/>
<dbReference type="PANTHER" id="PTHR44329">
    <property type="entry name" value="SERINE/THREONINE-PROTEIN KINASE TNNI3K-RELATED"/>
    <property type="match status" value="1"/>
</dbReference>
<dbReference type="Gene3D" id="1.10.510.10">
    <property type="entry name" value="Transferase(Phosphotransferase) domain 1"/>
    <property type="match status" value="1"/>
</dbReference>
<dbReference type="GeneID" id="16068521"/>
<keyword evidence="8" id="KW-1185">Reference proteome</keyword>
<dbReference type="PANTHER" id="PTHR44329:SF288">
    <property type="entry name" value="MITOGEN-ACTIVATED PROTEIN KINASE KINASE KINASE 20"/>
    <property type="match status" value="1"/>
</dbReference>
<dbReference type="OrthoDB" id="26722at2759"/>
<dbReference type="InterPro" id="IPR000719">
    <property type="entry name" value="Prot_kinase_dom"/>
</dbReference>
<proteinExistence type="predicted"/>
<keyword evidence="1" id="KW-0808">Transferase</keyword>
<dbReference type="Proteomes" id="UP000007799">
    <property type="component" value="Unassembled WGS sequence"/>
</dbReference>
<organism evidence="8">
    <name type="scientific">Salpingoeca rosetta (strain ATCC 50818 / BSB-021)</name>
    <dbReference type="NCBI Taxonomy" id="946362"/>
    <lineage>
        <taxon>Eukaryota</taxon>
        <taxon>Choanoflagellata</taxon>
        <taxon>Craspedida</taxon>
        <taxon>Salpingoecidae</taxon>
        <taxon>Salpingoeca</taxon>
    </lineage>
</organism>
<dbReference type="RefSeq" id="XP_004987994.1">
    <property type="nucleotide sequence ID" value="XM_004987937.1"/>
</dbReference>
<dbReference type="InterPro" id="IPR008271">
    <property type="entry name" value="Ser/Thr_kinase_AS"/>
</dbReference>
<keyword evidence="3 7" id="KW-0418">Kinase</keyword>
<dbReference type="InterPro" id="IPR011009">
    <property type="entry name" value="Kinase-like_dom_sf"/>
</dbReference>
<evidence type="ECO:0000256" key="5">
    <source>
        <dbReference type="SAM" id="Coils"/>
    </source>
</evidence>
<dbReference type="PROSITE" id="PS00108">
    <property type="entry name" value="PROTEIN_KINASE_ST"/>
    <property type="match status" value="1"/>
</dbReference>
<evidence type="ECO:0000256" key="4">
    <source>
        <dbReference type="ARBA" id="ARBA00022840"/>
    </source>
</evidence>
<feature type="coiled-coil region" evidence="5">
    <location>
        <begin position="5"/>
        <end position="39"/>
    </location>
</feature>
<dbReference type="EMBL" id="GL832993">
    <property type="protein sequence ID" value="EGD80430.1"/>
    <property type="molecule type" value="Genomic_DNA"/>
</dbReference>
<reference evidence="7" key="1">
    <citation type="submission" date="2009-08" db="EMBL/GenBank/DDBJ databases">
        <title>Annotation of Salpingoeca rosetta.</title>
        <authorList>
            <consortium name="The Broad Institute Genome Sequencing Platform"/>
            <person name="Russ C."/>
            <person name="Cuomo C."/>
            <person name="Burger G."/>
            <person name="Gray M.W."/>
            <person name="Holland P.W.H."/>
            <person name="King N."/>
            <person name="Lang F.B.F."/>
            <person name="Roger A.J."/>
            <person name="Ruiz-Trillo I."/>
            <person name="Young S.K."/>
            <person name="Zeng Q."/>
            <person name="Gargeya S."/>
            <person name="Alvarado L."/>
            <person name="Berlin A."/>
            <person name="Chapman S.B."/>
            <person name="Chen Z."/>
            <person name="Freedman E."/>
            <person name="Gellesch M."/>
            <person name="Goldberg J."/>
            <person name="Griggs A."/>
            <person name="Gujja S."/>
            <person name="Heilman E."/>
            <person name="Heiman D."/>
            <person name="Howarth C."/>
            <person name="Mehta T."/>
            <person name="Neiman D."/>
            <person name="Pearson M."/>
            <person name="Roberts A."/>
            <person name="Saif S."/>
            <person name="Shea T."/>
            <person name="Shenoy N."/>
            <person name="Sisk P."/>
            <person name="Stolte C."/>
            <person name="Sykes S."/>
            <person name="White J."/>
            <person name="Yandava C."/>
            <person name="Haas B."/>
            <person name="Nusbaum C."/>
            <person name="Birren B."/>
        </authorList>
    </citation>
    <scope>NUCLEOTIDE SEQUENCE [LARGE SCALE GENOMIC DNA]</scope>
    <source>
        <strain evidence="7">ATCC 50818</strain>
    </source>
</reference>
<keyword evidence="5" id="KW-0175">Coiled coil</keyword>
<evidence type="ECO:0000256" key="3">
    <source>
        <dbReference type="ARBA" id="ARBA00022777"/>
    </source>
</evidence>
<evidence type="ECO:0000259" key="6">
    <source>
        <dbReference type="PROSITE" id="PS50011"/>
    </source>
</evidence>
<accession>F2US25</accession>
<sequence length="666" mass="74060">MEAANAVTEAAKEQYKTELATLTKQRQDWEHKLESVLNLNISPSRFANKIPIFDINNKPVGGSFGSLFKAELACQPVALKQMLVAERPRLSEIIACVDGSEDIPDHLKQLRREALILLSLRHPNIVHFVGLTHDEQSRTLAFVLSWAENGSLYDVLHVKKHPLDKPTRLQIAYEVTCAMAFLHAQNVVHRDLKSPNVLLDALLSAKVTDFGLSAFKSADRSVVSKVFGTELWASPEQLLNRHVLRADTDVFSFACMAWELFLNIKPWYHIDFPNTAARIDHIRALYQKQQYLPLDADVKGRRLNQPEKQVLRQCFDVSGNRPSFAQLKPALQAIVRDAKKLEKLNKEKQLKLLHGPADAAWKWHPDILETLQPRMVAHPTRASVRIATVETGQKQAAIAAQMITEAGGRSSHEATANPLHLFGTTLVGVAVVQCSQKNAAFNGAVHRNLDRYRGHMSSANHPFHPKYQMDQTTSAPAHPEEAAVLARVTLHPAGASPYKVLDQTMMQPDVRLRLQRVFHGVPSFAVAMSILGGDFAQLQNLDAGWYGAGFYFTPDLDYALRYTRRCKDVPPELRKMKLPAGKQFRVVLVCDVQYGNPYPVLGTSFNGKALVGGHDAHVAVVNFNSGNIGDAKPIKSSKWASKRTAAEIVINDPSCVLVRGILVFKG</sequence>
<keyword evidence="2" id="KW-0547">Nucleotide-binding</keyword>
<name>F2US25_SALR5</name>
<dbReference type="STRING" id="946362.F2US25"/>
<dbReference type="eggNOG" id="KOG0192">
    <property type="taxonomic scope" value="Eukaryota"/>
</dbReference>
<dbReference type="SMART" id="SM00220">
    <property type="entry name" value="S_TKc"/>
    <property type="match status" value="1"/>
</dbReference>
<dbReference type="Pfam" id="PF00069">
    <property type="entry name" value="Pkinase"/>
    <property type="match status" value="1"/>
</dbReference>
<dbReference type="GO" id="GO:0005524">
    <property type="term" value="F:ATP binding"/>
    <property type="evidence" value="ECO:0007669"/>
    <property type="project" value="UniProtKB-KW"/>
</dbReference>
<dbReference type="InParanoid" id="F2US25"/>
<protein>
    <submittedName>
        <fullName evidence="7">TKL protein kinase</fullName>
    </submittedName>
</protein>
<dbReference type="KEGG" id="sre:PTSG_11075"/>
<evidence type="ECO:0000313" key="7">
    <source>
        <dbReference type="EMBL" id="EGD80430.1"/>
    </source>
</evidence>